<reference evidence="3 4" key="2">
    <citation type="submission" date="2018-11" db="EMBL/GenBank/DDBJ databases">
        <authorList>
            <consortium name="Pathogen Informatics"/>
        </authorList>
    </citation>
    <scope>NUCLEOTIDE SEQUENCE [LARGE SCALE GENOMIC DNA]</scope>
</reference>
<evidence type="ECO:0000256" key="2">
    <source>
        <dbReference type="SAM" id="SignalP"/>
    </source>
</evidence>
<gene>
    <name evidence="3" type="ORF">HDID_LOCUS10344</name>
</gene>
<dbReference type="WBParaSite" id="HDID_0001034601-mRNA-1">
    <property type="protein sequence ID" value="HDID_0001034601-mRNA-1"/>
    <property type="gene ID" value="HDID_0001034601"/>
</dbReference>
<dbReference type="EMBL" id="UYSG01011633">
    <property type="protein sequence ID" value="VDL63137.1"/>
    <property type="molecule type" value="Genomic_DNA"/>
</dbReference>
<feature type="signal peptide" evidence="2">
    <location>
        <begin position="1"/>
        <end position="20"/>
    </location>
</feature>
<accession>A0A0R3SX90</accession>
<name>A0A0R3SX90_HYMDI</name>
<reference evidence="5" key="1">
    <citation type="submission" date="2017-02" db="UniProtKB">
        <authorList>
            <consortium name="WormBaseParasite"/>
        </authorList>
    </citation>
    <scope>IDENTIFICATION</scope>
</reference>
<dbReference type="AlphaFoldDB" id="A0A0R3SX90"/>
<organism evidence="5">
    <name type="scientific">Hymenolepis diminuta</name>
    <name type="common">Rat tapeworm</name>
    <dbReference type="NCBI Taxonomy" id="6216"/>
    <lineage>
        <taxon>Eukaryota</taxon>
        <taxon>Metazoa</taxon>
        <taxon>Spiralia</taxon>
        <taxon>Lophotrochozoa</taxon>
        <taxon>Platyhelminthes</taxon>
        <taxon>Cestoda</taxon>
        <taxon>Eucestoda</taxon>
        <taxon>Cyclophyllidea</taxon>
        <taxon>Hymenolepididae</taxon>
        <taxon>Hymenolepis</taxon>
    </lineage>
</organism>
<sequence>MRLIDTLDFLPFLLLEFTVAYPHNCYPSCLCLPPGHINYGSMANSACSGGVCQYFCLHCECCIYRCSCPNTEEPTETTQQTITSYEIKTARTTPKVPRYHNSGRAHSKKDYYYSTVKPDSSESSKSEESTVMEFLNTIVTGTTLMTDSSGSNEQALNRSTSDISEGSEVTSNILEELGKKCASSLKDNETGESGMSSDVVINEFKNSTYDSSFSSDHSTTQSTVTDRLSKVKQTRELQKKIGVIQLDKAKDQATGAIKWALEMP</sequence>
<evidence type="ECO:0000313" key="5">
    <source>
        <dbReference type="WBParaSite" id="HDID_0001034601-mRNA-1"/>
    </source>
</evidence>
<evidence type="ECO:0000313" key="3">
    <source>
        <dbReference type="EMBL" id="VDL63137.1"/>
    </source>
</evidence>
<dbReference type="Proteomes" id="UP000274504">
    <property type="component" value="Unassembled WGS sequence"/>
</dbReference>
<keyword evidence="2" id="KW-0732">Signal</keyword>
<feature type="chain" id="PRO_5043131573" evidence="2">
    <location>
        <begin position="21"/>
        <end position="264"/>
    </location>
</feature>
<evidence type="ECO:0000313" key="4">
    <source>
        <dbReference type="Proteomes" id="UP000274504"/>
    </source>
</evidence>
<evidence type="ECO:0000256" key="1">
    <source>
        <dbReference type="SAM" id="MobiDB-lite"/>
    </source>
</evidence>
<proteinExistence type="predicted"/>
<feature type="region of interest" description="Disordered" evidence="1">
    <location>
        <begin position="145"/>
        <end position="167"/>
    </location>
</feature>
<protein>
    <submittedName>
        <fullName evidence="5">SMB domain-containing protein</fullName>
    </submittedName>
</protein>